<organism evidence="2 3">
    <name type="scientific">Phycisphaera mikurensis (strain NBRC 102666 / KCTC 22515 / FYK2301M01)</name>
    <dbReference type="NCBI Taxonomy" id="1142394"/>
    <lineage>
        <taxon>Bacteria</taxon>
        <taxon>Pseudomonadati</taxon>
        <taxon>Planctomycetota</taxon>
        <taxon>Phycisphaerae</taxon>
        <taxon>Phycisphaerales</taxon>
        <taxon>Phycisphaeraceae</taxon>
        <taxon>Phycisphaera</taxon>
    </lineage>
</organism>
<evidence type="ECO:0000313" key="2">
    <source>
        <dbReference type="EMBL" id="BAM04589.1"/>
    </source>
</evidence>
<dbReference type="Gene3D" id="3.40.190.10">
    <property type="entry name" value="Periplasmic binding protein-like II"/>
    <property type="match status" value="2"/>
</dbReference>
<proteinExistence type="predicted"/>
<dbReference type="PANTHER" id="PTHR30006:SF24">
    <property type="entry name" value="SLL0237 PROTEIN"/>
    <property type="match status" value="1"/>
</dbReference>
<name>I0IH51_PHYMF</name>
<evidence type="ECO:0000256" key="1">
    <source>
        <dbReference type="ARBA" id="ARBA00022729"/>
    </source>
</evidence>
<dbReference type="AlphaFoldDB" id="I0IH51"/>
<dbReference type="Proteomes" id="UP000007881">
    <property type="component" value="Chromosome"/>
</dbReference>
<dbReference type="KEGG" id="phm:PSMK_24300"/>
<dbReference type="Pfam" id="PF13343">
    <property type="entry name" value="SBP_bac_6"/>
    <property type="match status" value="1"/>
</dbReference>
<keyword evidence="3" id="KW-1185">Reference proteome</keyword>
<dbReference type="EMBL" id="AP012338">
    <property type="protein sequence ID" value="BAM04589.1"/>
    <property type="molecule type" value="Genomic_DNA"/>
</dbReference>
<reference evidence="2 3" key="1">
    <citation type="submission" date="2012-02" db="EMBL/GenBank/DDBJ databases">
        <title>Complete genome sequence of Phycisphaera mikurensis NBRC 102666.</title>
        <authorList>
            <person name="Ankai A."/>
            <person name="Hosoyama A."/>
            <person name="Terui Y."/>
            <person name="Sekine M."/>
            <person name="Fukai R."/>
            <person name="Kato Y."/>
            <person name="Nakamura S."/>
            <person name="Yamada-Narita S."/>
            <person name="Kawakoshi A."/>
            <person name="Fukunaga Y."/>
            <person name="Yamazaki S."/>
            <person name="Fujita N."/>
        </authorList>
    </citation>
    <scope>NUCLEOTIDE SEQUENCE [LARGE SCALE GENOMIC DNA]</scope>
    <source>
        <strain evidence="3">NBRC 102666 / KCTC 22515 / FYK2301M01</strain>
    </source>
</reference>
<dbReference type="RefSeq" id="WP_014437802.1">
    <property type="nucleotide sequence ID" value="NC_017080.1"/>
</dbReference>
<dbReference type="PANTHER" id="PTHR30006">
    <property type="entry name" value="THIAMINE-BINDING PERIPLASMIC PROTEIN-RELATED"/>
    <property type="match status" value="1"/>
</dbReference>
<sequence>MRDHLPKLLVVLALAGVIGLPYALRAFGLGAVAVREGPGGADARLVVYTPHNEQIREEFERAYAADRAARGLPAVGFDWRASGGTSDLRRGILDQFQALLGRGDDPEAALDRGIGADLLFGGGAYDHDKLIAGVEGPDGRQHPVSVAPDLPAGLLAEAFPSRDIGGEPLLGEDNRWTGTALSSFGIVYNRDLLTMLGLPEPRDWGDLAAPAYLGQVAMADPGHSSSVAATLETVLRRQGWTRGWRTLRRVFANSRYFAAASTKIPMDVARGDAAAGICIDFYGRFQAGFAAGEDGGFSAADVGYADPVLGGRSQTVASADPVTLLRGAPHRDDAEDFIAFVIRPAAQRLWQRRAGEPGGPARFELRRLPVLASLYTPEETATWTDGEARPFADASPVPDGVPGYFPVIAPVVHALAVDHHDLLVAAWEALLATPEGHPRRAEMLAAFDALPPALTLSWPDESLTEQRWWDAVADPSAPRHAEAAAAIDAFKLQLRGPGGDEGMKRQLAWSAFFEDRYEAVLALAAGTGG</sequence>
<dbReference type="OrthoDB" id="9769319at2"/>
<dbReference type="SUPFAM" id="SSF53850">
    <property type="entry name" value="Periplasmic binding protein-like II"/>
    <property type="match status" value="1"/>
</dbReference>
<accession>I0IH51</accession>
<dbReference type="HOGENOM" id="CLU_485581_0_0_0"/>
<protein>
    <submittedName>
        <fullName evidence="2">Putative ABC transporter substrate binding protein</fullName>
    </submittedName>
</protein>
<gene>
    <name evidence="2" type="ordered locus">PSMK_24300</name>
</gene>
<evidence type="ECO:0000313" key="3">
    <source>
        <dbReference type="Proteomes" id="UP000007881"/>
    </source>
</evidence>
<dbReference type="eggNOG" id="COG1840">
    <property type="taxonomic scope" value="Bacteria"/>
</dbReference>
<dbReference type="STRING" id="1142394.PSMK_24300"/>
<keyword evidence="1" id="KW-0732">Signal</keyword>